<sequence length="179" mass="18748">MWCPCWLDARPCLGPIPLVFHCSPQEPFPSHGPSLVPGAIRCALPSSHSLQEPDSLTAHPRKMLSSLLPAHCKPVPHRNCSLQFGRGAAGTSSESKGCQGGECCGAECGGLPSPLSHAACRSDPPPSTGPWAITPPPRCRHQAKLATGWLPAAFYAAPFVPGMGASRVAFLAPSRARTV</sequence>
<protein>
    <submittedName>
        <fullName evidence="1">Uncharacterized protein</fullName>
    </submittedName>
</protein>
<dbReference type="AlphaFoldDB" id="A0A9D4AUB1"/>
<accession>A0A9D4AUB1</accession>
<organism evidence="1 2">
    <name type="scientific">Mauremys mutica</name>
    <name type="common">yellowpond turtle</name>
    <dbReference type="NCBI Taxonomy" id="74926"/>
    <lineage>
        <taxon>Eukaryota</taxon>
        <taxon>Metazoa</taxon>
        <taxon>Chordata</taxon>
        <taxon>Craniata</taxon>
        <taxon>Vertebrata</taxon>
        <taxon>Euteleostomi</taxon>
        <taxon>Archelosauria</taxon>
        <taxon>Testudinata</taxon>
        <taxon>Testudines</taxon>
        <taxon>Cryptodira</taxon>
        <taxon>Durocryptodira</taxon>
        <taxon>Testudinoidea</taxon>
        <taxon>Geoemydidae</taxon>
        <taxon>Geoemydinae</taxon>
        <taxon>Mauremys</taxon>
    </lineage>
</organism>
<comment type="caution">
    <text evidence="1">The sequence shown here is derived from an EMBL/GenBank/DDBJ whole genome shotgun (WGS) entry which is preliminary data.</text>
</comment>
<reference evidence="1" key="1">
    <citation type="submission" date="2021-09" db="EMBL/GenBank/DDBJ databases">
        <title>The genome of Mauremys mutica provides insights into the evolution of semi-aquatic lifestyle.</title>
        <authorList>
            <person name="Gong S."/>
            <person name="Gao Y."/>
        </authorList>
    </citation>
    <scope>NUCLEOTIDE SEQUENCE</scope>
    <source>
        <strain evidence="1">MM-2020</strain>
        <tissue evidence="1">Muscle</tissue>
    </source>
</reference>
<dbReference type="EMBL" id="JAHDVG010000474">
    <property type="protein sequence ID" value="KAH1176592.1"/>
    <property type="molecule type" value="Genomic_DNA"/>
</dbReference>
<evidence type="ECO:0000313" key="2">
    <source>
        <dbReference type="Proteomes" id="UP000827986"/>
    </source>
</evidence>
<dbReference type="Proteomes" id="UP000827986">
    <property type="component" value="Unassembled WGS sequence"/>
</dbReference>
<keyword evidence="2" id="KW-1185">Reference proteome</keyword>
<gene>
    <name evidence="1" type="ORF">KIL84_010294</name>
</gene>
<name>A0A9D4AUB1_9SAUR</name>
<evidence type="ECO:0000313" key="1">
    <source>
        <dbReference type="EMBL" id="KAH1176592.1"/>
    </source>
</evidence>
<proteinExistence type="predicted"/>